<proteinExistence type="predicted"/>
<evidence type="ECO:0000313" key="2">
    <source>
        <dbReference type="Proteomes" id="UP000463883"/>
    </source>
</evidence>
<reference evidence="1 2" key="1">
    <citation type="submission" date="2020-01" db="EMBL/GenBank/DDBJ databases">
        <title>Genomic analysis of Aminipila sp. CBA3637.</title>
        <authorList>
            <person name="Kim Y.B."/>
            <person name="Roh S.W."/>
        </authorList>
    </citation>
    <scope>NUCLEOTIDE SEQUENCE [LARGE SCALE GENOMIC DNA]</scope>
    <source>
        <strain evidence="1 2">CBA3637</strain>
    </source>
</reference>
<name>A0A6P1MGM1_9FIRM</name>
<evidence type="ECO:0000313" key="1">
    <source>
        <dbReference type="EMBL" id="QHI71168.1"/>
    </source>
</evidence>
<dbReference type="AlphaFoldDB" id="A0A6P1MGM1"/>
<dbReference type="Proteomes" id="UP000463883">
    <property type="component" value="Chromosome"/>
</dbReference>
<protein>
    <submittedName>
        <fullName evidence="1">Uncharacterized protein</fullName>
    </submittedName>
</protein>
<dbReference type="KEGG" id="amic:Ami3637_01085"/>
<sequence length="65" mass="7082">MNDNIDLGNLTSKQIGNLMTKPMIDRGKELASTMTSDQEVDYGDLPSRALSALGKQVVNNQTTQI</sequence>
<dbReference type="RefSeq" id="WP_162360944.1">
    <property type="nucleotide sequence ID" value="NZ_CP047591.1"/>
</dbReference>
<organism evidence="1 2">
    <name type="scientific">Aminipila terrae</name>
    <dbReference type="NCBI Taxonomy" id="2697030"/>
    <lineage>
        <taxon>Bacteria</taxon>
        <taxon>Bacillati</taxon>
        <taxon>Bacillota</taxon>
        <taxon>Clostridia</taxon>
        <taxon>Peptostreptococcales</taxon>
        <taxon>Anaerovoracaceae</taxon>
        <taxon>Aminipila</taxon>
    </lineage>
</organism>
<accession>A0A6P1MGM1</accession>
<keyword evidence="2" id="KW-1185">Reference proteome</keyword>
<gene>
    <name evidence="1" type="ORF">Ami3637_01085</name>
</gene>
<dbReference type="EMBL" id="CP047591">
    <property type="protein sequence ID" value="QHI71168.1"/>
    <property type="molecule type" value="Genomic_DNA"/>
</dbReference>